<feature type="transmembrane region" description="Helical" evidence="1">
    <location>
        <begin position="24"/>
        <end position="45"/>
    </location>
</feature>
<evidence type="ECO:0000256" key="1">
    <source>
        <dbReference type="SAM" id="Phobius"/>
    </source>
</evidence>
<keyword evidence="1" id="KW-0472">Membrane</keyword>
<protein>
    <submittedName>
        <fullName evidence="2">Uncharacterized protein</fullName>
    </submittedName>
</protein>
<gene>
    <name evidence="2" type="ORF">DPMN_113698</name>
</gene>
<keyword evidence="1" id="KW-1133">Transmembrane helix</keyword>
<dbReference type="EMBL" id="JAIWYP010000004">
    <property type="protein sequence ID" value="KAH3840251.1"/>
    <property type="molecule type" value="Genomic_DNA"/>
</dbReference>
<keyword evidence="3" id="KW-1185">Reference proteome</keyword>
<organism evidence="2 3">
    <name type="scientific">Dreissena polymorpha</name>
    <name type="common">Zebra mussel</name>
    <name type="synonym">Mytilus polymorpha</name>
    <dbReference type="NCBI Taxonomy" id="45954"/>
    <lineage>
        <taxon>Eukaryota</taxon>
        <taxon>Metazoa</taxon>
        <taxon>Spiralia</taxon>
        <taxon>Lophotrochozoa</taxon>
        <taxon>Mollusca</taxon>
        <taxon>Bivalvia</taxon>
        <taxon>Autobranchia</taxon>
        <taxon>Heteroconchia</taxon>
        <taxon>Euheterodonta</taxon>
        <taxon>Imparidentia</taxon>
        <taxon>Neoheterodontei</taxon>
        <taxon>Myida</taxon>
        <taxon>Dreissenoidea</taxon>
        <taxon>Dreissenidae</taxon>
        <taxon>Dreissena</taxon>
    </lineage>
</organism>
<feature type="non-terminal residue" evidence="2">
    <location>
        <position position="102"/>
    </location>
</feature>
<sequence length="102" mass="11786">MDALKDVQNKDTKRWFHRLSLQSVFNGLAIVIILLTTIGVTTCLFEIQRLSETTRLLEKSFSKLQQHDSNIFAVINGKMKSVQKRSILPTYQKYDPLSTKEK</sequence>
<dbReference type="AlphaFoldDB" id="A0A9D4KJI2"/>
<comment type="caution">
    <text evidence="2">The sequence shown here is derived from an EMBL/GenBank/DDBJ whole genome shotgun (WGS) entry which is preliminary data.</text>
</comment>
<name>A0A9D4KJI2_DREPO</name>
<keyword evidence="1" id="KW-0812">Transmembrane</keyword>
<reference evidence="2" key="1">
    <citation type="journal article" date="2019" name="bioRxiv">
        <title>The Genome of the Zebra Mussel, Dreissena polymorpha: A Resource for Invasive Species Research.</title>
        <authorList>
            <person name="McCartney M.A."/>
            <person name="Auch B."/>
            <person name="Kono T."/>
            <person name="Mallez S."/>
            <person name="Zhang Y."/>
            <person name="Obille A."/>
            <person name="Becker A."/>
            <person name="Abrahante J.E."/>
            <person name="Garbe J."/>
            <person name="Badalamenti J.P."/>
            <person name="Herman A."/>
            <person name="Mangelson H."/>
            <person name="Liachko I."/>
            <person name="Sullivan S."/>
            <person name="Sone E.D."/>
            <person name="Koren S."/>
            <person name="Silverstein K.A.T."/>
            <person name="Beckman K.B."/>
            <person name="Gohl D.M."/>
        </authorList>
    </citation>
    <scope>NUCLEOTIDE SEQUENCE</scope>
    <source>
        <strain evidence="2">Duluth1</strain>
        <tissue evidence="2">Whole animal</tissue>
    </source>
</reference>
<accession>A0A9D4KJI2</accession>
<dbReference type="Proteomes" id="UP000828390">
    <property type="component" value="Unassembled WGS sequence"/>
</dbReference>
<proteinExistence type="predicted"/>
<evidence type="ECO:0000313" key="3">
    <source>
        <dbReference type="Proteomes" id="UP000828390"/>
    </source>
</evidence>
<reference evidence="2" key="2">
    <citation type="submission" date="2020-11" db="EMBL/GenBank/DDBJ databases">
        <authorList>
            <person name="McCartney M.A."/>
            <person name="Auch B."/>
            <person name="Kono T."/>
            <person name="Mallez S."/>
            <person name="Becker A."/>
            <person name="Gohl D.M."/>
            <person name="Silverstein K.A.T."/>
            <person name="Koren S."/>
            <person name="Bechman K.B."/>
            <person name="Herman A."/>
            <person name="Abrahante J.E."/>
            <person name="Garbe J."/>
        </authorList>
    </citation>
    <scope>NUCLEOTIDE SEQUENCE</scope>
    <source>
        <strain evidence="2">Duluth1</strain>
        <tissue evidence="2">Whole animal</tissue>
    </source>
</reference>
<evidence type="ECO:0000313" key="2">
    <source>
        <dbReference type="EMBL" id="KAH3840251.1"/>
    </source>
</evidence>